<feature type="compositionally biased region" description="Acidic residues" evidence="7">
    <location>
        <begin position="270"/>
        <end position="286"/>
    </location>
</feature>
<evidence type="ECO:0000256" key="7">
    <source>
        <dbReference type="SAM" id="MobiDB-lite"/>
    </source>
</evidence>
<dbReference type="Proteomes" id="UP001642484">
    <property type="component" value="Unassembled WGS sequence"/>
</dbReference>
<feature type="compositionally biased region" description="Basic and acidic residues" evidence="7">
    <location>
        <begin position="56"/>
        <end position="80"/>
    </location>
</feature>
<evidence type="ECO:0000313" key="8">
    <source>
        <dbReference type="EMBL" id="CAK8990069.1"/>
    </source>
</evidence>
<feature type="region of interest" description="Disordered" evidence="7">
    <location>
        <begin position="245"/>
        <end position="307"/>
    </location>
</feature>
<keyword evidence="3" id="KW-0690">Ribosome biogenesis</keyword>
<evidence type="ECO:0000256" key="3">
    <source>
        <dbReference type="ARBA" id="ARBA00022517"/>
    </source>
</evidence>
<evidence type="ECO:0000256" key="1">
    <source>
        <dbReference type="ARBA" id="ARBA00004604"/>
    </source>
</evidence>
<evidence type="ECO:0000256" key="6">
    <source>
        <dbReference type="ARBA" id="ARBA00024695"/>
    </source>
</evidence>
<accession>A0ABP0HL42</accession>
<feature type="compositionally biased region" description="Acidic residues" evidence="7">
    <location>
        <begin position="249"/>
        <end position="262"/>
    </location>
</feature>
<feature type="region of interest" description="Disordered" evidence="7">
    <location>
        <begin position="717"/>
        <end position="783"/>
    </location>
</feature>
<evidence type="ECO:0000313" key="9">
    <source>
        <dbReference type="EMBL" id="CAK8990123.1"/>
    </source>
</evidence>
<gene>
    <name evidence="8" type="ORF">CCMP2556_LOCUS1905</name>
    <name evidence="9" type="ORF">CCMP2556_LOCUS1929</name>
</gene>
<feature type="compositionally biased region" description="Acidic residues" evidence="7">
    <location>
        <begin position="297"/>
        <end position="306"/>
    </location>
</feature>
<evidence type="ECO:0008006" key="11">
    <source>
        <dbReference type="Google" id="ProtNLM"/>
    </source>
</evidence>
<feature type="compositionally biased region" description="Basic and acidic residues" evidence="7">
    <location>
        <begin position="677"/>
        <end position="689"/>
    </location>
</feature>
<evidence type="ECO:0000256" key="5">
    <source>
        <dbReference type="ARBA" id="ARBA00023242"/>
    </source>
</evidence>
<dbReference type="EMBL" id="CAXAMN010000681">
    <property type="protein sequence ID" value="CAK8990123.1"/>
    <property type="molecule type" value="Genomic_DNA"/>
</dbReference>
<comment type="subcellular location">
    <subcellularLocation>
        <location evidence="1">Nucleus</location>
        <location evidence="1">Nucleolus</location>
    </subcellularLocation>
</comment>
<protein>
    <recommendedName>
        <fullName evidence="11">Nucleolar protein 14</fullName>
    </recommendedName>
</protein>
<keyword evidence="10" id="KW-1185">Reference proteome</keyword>
<feature type="region of interest" description="Disordered" evidence="7">
    <location>
        <begin position="1"/>
        <end position="169"/>
    </location>
</feature>
<sequence length="783" mass="87639">MARKKPKPSPPTRSRETDGANPYDSFQNKRRRHSVLNERVVGENRNLKRSRAASTSERKQKLLQDKLTSHRSSTFRDARLGGDAASAGSVQRLVRLRQRQSKKSFNLGKEEELHHGGRPLSSLADSELRRSAVGDDDEDVPDTMDEIIQQGRLRKEEAAREREELERQRGDLDKEFSDIRGELSFRPTKLARPIERVEADSYDKLLKEFVFDRKATATERTKTPEEIAREKAEKLEALERQRLARADGLADDLDVEVSDADGDSAQMVEEGGEEEEEEEELEEDAAIEEKDEKGEDGAEADDEDDKLGENCIKLMTAIEAEKPHRNYMKNTRAEEGLPFAPECPSDRLGVERLLQSHSPETCLKLVQRVRTRTAVALAAENRTKLRSFFLALLDFTINVMARSDGDISATGMRTAYALRGPLLDLANEFPEDATSYFLELLQDLGPETAPKARELSALKLIPLIFPTTDFQHPVVTPATLLADHWALQLAQLGENIQELVSEGTMLLAVLYELLGGKFCSSFFQLGCALLESCAASAKQGRQQCADAAVDLAMLMAEALKRLKDPEPAVAVMSAQAILRPCLNRLPRAIEGFEKAIAAIEAIASSELNPLKALKLFDEGAVQIKMLDPIFHEEGDRPLKRGMEASETKLLQRKLNQERRAAARQLARDAAAVQQLQHQKDEVRRKAGQKERKRVRQIMEVEKQELKKMATEYDKSMNTTFGSFSKTKERKKANRRMAGNATAENPNEPKPKAQAEAAKAAPSSKSKKDSKKAKKGGKRKARRL</sequence>
<dbReference type="Pfam" id="PF04147">
    <property type="entry name" value="Nop14"/>
    <property type="match status" value="3"/>
</dbReference>
<evidence type="ECO:0000256" key="2">
    <source>
        <dbReference type="ARBA" id="ARBA00007466"/>
    </source>
</evidence>
<dbReference type="PANTHER" id="PTHR23183:SF0">
    <property type="entry name" value="NUCLEOLAR PROTEIN 14"/>
    <property type="match status" value="1"/>
</dbReference>
<dbReference type="InterPro" id="IPR007276">
    <property type="entry name" value="Nop14"/>
</dbReference>
<evidence type="ECO:0000313" key="10">
    <source>
        <dbReference type="Proteomes" id="UP001642484"/>
    </source>
</evidence>
<reference evidence="8 10" key="1">
    <citation type="submission" date="2024-02" db="EMBL/GenBank/DDBJ databases">
        <authorList>
            <person name="Chen Y."/>
            <person name="Shah S."/>
            <person name="Dougan E. K."/>
            <person name="Thang M."/>
            <person name="Chan C."/>
        </authorList>
    </citation>
    <scope>NUCLEOTIDE SEQUENCE [LARGE SCALE GENOMIC DNA]</scope>
</reference>
<feature type="compositionally biased region" description="Low complexity" evidence="7">
    <location>
        <begin position="753"/>
        <end position="763"/>
    </location>
</feature>
<feature type="compositionally biased region" description="Basic and acidic residues" evidence="7">
    <location>
        <begin position="287"/>
        <end position="296"/>
    </location>
</feature>
<comment type="similarity">
    <text evidence="2">Belongs to the NOP14 family.</text>
</comment>
<feature type="compositionally biased region" description="Basic and acidic residues" evidence="7">
    <location>
        <begin position="153"/>
        <end position="169"/>
    </location>
</feature>
<keyword evidence="4" id="KW-0698">rRNA processing</keyword>
<proteinExistence type="inferred from homology"/>
<feature type="compositionally biased region" description="Basic residues" evidence="7">
    <location>
        <begin position="767"/>
        <end position="783"/>
    </location>
</feature>
<feature type="compositionally biased region" description="Acidic residues" evidence="7">
    <location>
        <begin position="134"/>
        <end position="145"/>
    </location>
</feature>
<organism evidence="8 10">
    <name type="scientific">Durusdinium trenchii</name>
    <dbReference type="NCBI Taxonomy" id="1381693"/>
    <lineage>
        <taxon>Eukaryota</taxon>
        <taxon>Sar</taxon>
        <taxon>Alveolata</taxon>
        <taxon>Dinophyceae</taxon>
        <taxon>Suessiales</taxon>
        <taxon>Symbiodiniaceae</taxon>
        <taxon>Durusdinium</taxon>
    </lineage>
</organism>
<name>A0ABP0HL42_9DINO</name>
<dbReference type="EMBL" id="CAXAMN010000670">
    <property type="protein sequence ID" value="CAK8990069.1"/>
    <property type="molecule type" value="Genomic_DNA"/>
</dbReference>
<evidence type="ECO:0000256" key="4">
    <source>
        <dbReference type="ARBA" id="ARBA00022552"/>
    </source>
</evidence>
<comment type="function">
    <text evidence="6">Involved in nucleolar processing of pre-18S ribosomal RNA. Has a role in the nuclear export of 40S pre-ribosomal subunit to the cytoplasm.</text>
</comment>
<keyword evidence="5" id="KW-0539">Nucleus</keyword>
<comment type="caution">
    <text evidence="8">The sequence shown here is derived from an EMBL/GenBank/DDBJ whole genome shotgun (WGS) entry which is preliminary data.</text>
</comment>
<feature type="region of interest" description="Disordered" evidence="7">
    <location>
        <begin position="673"/>
        <end position="693"/>
    </location>
</feature>
<feature type="region of interest" description="Disordered" evidence="7">
    <location>
        <begin position="213"/>
        <end position="233"/>
    </location>
</feature>
<dbReference type="PANTHER" id="PTHR23183">
    <property type="entry name" value="NOP14"/>
    <property type="match status" value="1"/>
</dbReference>